<dbReference type="Pfam" id="PF23559">
    <property type="entry name" value="WHD_DRP"/>
    <property type="match status" value="1"/>
</dbReference>
<protein>
    <recommendedName>
        <fullName evidence="3">Disease resistance protein winged helix domain-containing protein</fullName>
    </recommendedName>
</protein>
<keyword evidence="1" id="KW-0677">Repeat</keyword>
<evidence type="ECO:0000256" key="1">
    <source>
        <dbReference type="ARBA" id="ARBA00022737"/>
    </source>
</evidence>
<dbReference type="AlphaFoldDB" id="A0A7J8Y9P4"/>
<evidence type="ECO:0000256" key="2">
    <source>
        <dbReference type="ARBA" id="ARBA00022821"/>
    </source>
</evidence>
<keyword evidence="5" id="KW-1185">Reference proteome</keyword>
<proteinExistence type="predicted"/>
<dbReference type="InterPro" id="IPR032675">
    <property type="entry name" value="LRR_dom_sf"/>
</dbReference>
<sequence>MSWKEKATSLYLMMFGTRMLKIGQNCIPVTSSNENVAVVRETPISHRHHLKVVVGVPLVATVIEGTLCNKRDRDEWVSLRDSFVWGSLEMNKGIVGVLKLSFDHPSSPFLNLLQQSKGSLQLAFEDIGNEYFNDLLSNSLLQDVEKDSYGRFTSYKMHNLVHDLAHGAYIVSLPGSIGELKHLRYFDISKTCIRRLPEPIAQLYLLEILRLLYCKWLKSLLER</sequence>
<evidence type="ECO:0000259" key="3">
    <source>
        <dbReference type="Pfam" id="PF23559"/>
    </source>
</evidence>
<dbReference type="PANTHER" id="PTHR36766:SF70">
    <property type="entry name" value="DISEASE RESISTANCE PROTEIN RGA4"/>
    <property type="match status" value="1"/>
</dbReference>
<dbReference type="PANTHER" id="PTHR36766">
    <property type="entry name" value="PLANT BROAD-SPECTRUM MILDEW RESISTANCE PROTEIN RPW8"/>
    <property type="match status" value="1"/>
</dbReference>
<gene>
    <name evidence="4" type="ORF">Goari_002725</name>
</gene>
<feature type="non-terminal residue" evidence="4">
    <location>
        <position position="223"/>
    </location>
</feature>
<dbReference type="EMBL" id="JABFAA010000011">
    <property type="protein sequence ID" value="MBA0696142.1"/>
    <property type="molecule type" value="Genomic_DNA"/>
</dbReference>
<organism evidence="4 5">
    <name type="scientific">Gossypium aridum</name>
    <name type="common">American cotton</name>
    <name type="synonym">Erioxylum aridum</name>
    <dbReference type="NCBI Taxonomy" id="34290"/>
    <lineage>
        <taxon>Eukaryota</taxon>
        <taxon>Viridiplantae</taxon>
        <taxon>Streptophyta</taxon>
        <taxon>Embryophyta</taxon>
        <taxon>Tracheophyta</taxon>
        <taxon>Spermatophyta</taxon>
        <taxon>Magnoliopsida</taxon>
        <taxon>eudicotyledons</taxon>
        <taxon>Gunneridae</taxon>
        <taxon>Pentapetalae</taxon>
        <taxon>rosids</taxon>
        <taxon>malvids</taxon>
        <taxon>Malvales</taxon>
        <taxon>Malvaceae</taxon>
        <taxon>Malvoideae</taxon>
        <taxon>Gossypium</taxon>
    </lineage>
</organism>
<comment type="caution">
    <text evidence="4">The sequence shown here is derived from an EMBL/GenBank/DDBJ whole genome shotgun (WGS) entry which is preliminary data.</text>
</comment>
<feature type="domain" description="Disease resistance protein winged helix" evidence="3">
    <location>
        <begin position="123"/>
        <end position="165"/>
    </location>
</feature>
<reference evidence="4 5" key="1">
    <citation type="journal article" date="2019" name="Genome Biol. Evol.">
        <title>Insights into the evolution of the New World diploid cottons (Gossypium, subgenus Houzingenia) based on genome sequencing.</title>
        <authorList>
            <person name="Grover C.E."/>
            <person name="Arick M.A. 2nd"/>
            <person name="Thrash A."/>
            <person name="Conover J.L."/>
            <person name="Sanders W.S."/>
            <person name="Peterson D.G."/>
            <person name="Frelichowski J.E."/>
            <person name="Scheffler J.A."/>
            <person name="Scheffler B.E."/>
            <person name="Wendel J.F."/>
        </authorList>
    </citation>
    <scope>NUCLEOTIDE SEQUENCE [LARGE SCALE GENOMIC DNA]</scope>
    <source>
        <strain evidence="4">185</strain>
        <tissue evidence="4">Leaf</tissue>
    </source>
</reference>
<accession>A0A7J8Y9P4</accession>
<dbReference type="GO" id="GO:0006952">
    <property type="term" value="P:defense response"/>
    <property type="evidence" value="ECO:0007669"/>
    <property type="project" value="UniProtKB-KW"/>
</dbReference>
<dbReference type="InterPro" id="IPR058922">
    <property type="entry name" value="WHD_DRP"/>
</dbReference>
<name>A0A7J8Y9P4_GOSAI</name>
<keyword evidence="2" id="KW-0611">Plant defense</keyword>
<evidence type="ECO:0000313" key="5">
    <source>
        <dbReference type="Proteomes" id="UP000593577"/>
    </source>
</evidence>
<dbReference type="SUPFAM" id="SSF52058">
    <property type="entry name" value="L domain-like"/>
    <property type="match status" value="1"/>
</dbReference>
<evidence type="ECO:0000313" key="4">
    <source>
        <dbReference type="EMBL" id="MBA0696142.1"/>
    </source>
</evidence>
<dbReference type="Proteomes" id="UP000593577">
    <property type="component" value="Unassembled WGS sequence"/>
</dbReference>
<dbReference type="Gene3D" id="3.80.10.10">
    <property type="entry name" value="Ribonuclease Inhibitor"/>
    <property type="match status" value="1"/>
</dbReference>